<dbReference type="InterPro" id="IPR044661">
    <property type="entry name" value="MED15a/b/c-like"/>
</dbReference>
<feature type="compositionally biased region" description="Low complexity" evidence="3">
    <location>
        <begin position="430"/>
        <end position="456"/>
    </location>
</feature>
<feature type="compositionally biased region" description="Low complexity" evidence="3">
    <location>
        <begin position="861"/>
        <end position="909"/>
    </location>
</feature>
<feature type="compositionally biased region" description="Polar residues" evidence="3">
    <location>
        <begin position="546"/>
        <end position="556"/>
    </location>
</feature>
<dbReference type="EMBL" id="OX459121">
    <property type="protein sequence ID" value="CAI9102766.1"/>
    <property type="molecule type" value="Genomic_DNA"/>
</dbReference>
<feature type="region of interest" description="Disordered" evidence="3">
    <location>
        <begin position="236"/>
        <end position="259"/>
    </location>
</feature>
<proteinExistence type="predicted"/>
<dbReference type="GO" id="GO:0003713">
    <property type="term" value="F:transcription coactivator activity"/>
    <property type="evidence" value="ECO:0007669"/>
    <property type="project" value="InterPro"/>
</dbReference>
<feature type="compositionally biased region" description="Polar residues" evidence="3">
    <location>
        <begin position="294"/>
        <end position="313"/>
    </location>
</feature>
<feature type="domain" description="Mediator complex subunit 15 KIX" evidence="4">
    <location>
        <begin position="43"/>
        <end position="122"/>
    </location>
</feature>
<dbReference type="GO" id="GO:0031490">
    <property type="term" value="F:chromatin DNA binding"/>
    <property type="evidence" value="ECO:0007669"/>
    <property type="project" value="InterPro"/>
</dbReference>
<dbReference type="InterPro" id="IPR036529">
    <property type="entry name" value="KIX_dom_sf"/>
</dbReference>
<dbReference type="GO" id="GO:0005634">
    <property type="term" value="C:nucleus"/>
    <property type="evidence" value="ECO:0007669"/>
    <property type="project" value="UniProtKB-SubCell"/>
</dbReference>
<feature type="region of interest" description="Disordered" evidence="3">
    <location>
        <begin position="1003"/>
        <end position="1037"/>
    </location>
</feature>
<feature type="compositionally biased region" description="Polar residues" evidence="3">
    <location>
        <begin position="457"/>
        <end position="493"/>
    </location>
</feature>
<feature type="compositionally biased region" description="Low complexity" evidence="3">
    <location>
        <begin position="238"/>
        <end position="259"/>
    </location>
</feature>
<dbReference type="PANTHER" id="PTHR33137">
    <property type="entry name" value="MEDIATOR OF RNA POLYMERASE II TRANSCRIPTION SUBUNIT 15A-RELATED"/>
    <property type="match status" value="1"/>
</dbReference>
<keyword evidence="2" id="KW-0539">Nucleus</keyword>
<feature type="compositionally biased region" description="Low complexity" evidence="3">
    <location>
        <begin position="314"/>
        <end position="334"/>
    </location>
</feature>
<sequence length="1388" mass="152690">MDTNNWRAAQGQMGPGPPQSQVSGGGDVSAVTNVAPPVAMDTSDWRTQLQADSRQRIVNKIMDTLTRHLPFSGQEGLQELKKIAIRFEEKIYTAATSQSDYLRKISMKMLTMETKSQNPAANALQPNAANSGKTPPDQVHGIQSQIPNQQLSMPNQSQPRQQLMSQNMPANIASAGVQLPNSVNLAQGGMQNVIPQNSNLQNMQNMSNVAQNSVGNSMGQGIPSNVFSNSQRMLAGRQPVVPQQQQQQQQQQSQQQHSQNAPNYLYQQQLPNHQLMKQKFQQGSMAQSLMQQQNLIQPSQVQNSQQGMQPPTMQSASLSSLQQNPQPSVQQVTQPVLQQQSQTVLRQQQQQQQQQQQHQASLVHQQQTSISQQTLPQATQQAQQQQQQQQQMLGQQSNASNLQHNQLIGQPTSIPDMQQQQQRLIGQPSNMQNMQQQPQQQQQHQHQLMGQQSSLSNMQQPQMGPQGNASGIHQQTMLGTQSANASMQTNQPSMHMLPQSKVPVQQQMQQNAMSLLPNQNQLSQQQASQQQMVSHVQSQPVPLQHMPQQSSSLQREMQQRLPASGPLLPQQTVVEQQKQFQQPRANPEASSNSLDSTAQTGNVNGGDWQEEVYQKIKSMKDTYFAELNDMLVKIATKLQQHDSLPQQPRHEPLEKLRYFKLMLERLVGFLRINKSDVQITHKDKLSAVEKQILSILNSNRPRRPVQQGQLSQPQMPSAQHSQAHQVSQLQPQENQINSQMQPMNLQNSMTTLQSNSLSSLQHNSLSSLPPVSSSQQNIMSVVQPASSLEMGQSNAMNSLQQIAVNTLQANPMGGPQTMNINSLSSQSGVNTLQSNINSLQMNSNLIQNQHIKQEQPTLPTQQLKQHMQQRHMQQMYARQQQLMQQQTHHQQQQQSQHLQHQQQQLKQQHPSQLSGHQMSPLHQMSDSADIKVRQHMGAKSAVFQQHHPNGQRAVYHHPLKSGSPFPVSPPQVLQHHSPQVPPHPSPQIDQQSMLSSIAKAGTPLQATSSPFVAPSPSTPMAPSPMPGESEKLNSSLSSLSNAGTMGHSQVPTANATAQSLAIGTPGISASPLLAEFSSLDGAHVNASTAVSSKLNDVEQPLERLIRAVKSTSHKTLSASVGDISSVVSMVDRIAGSAPGNGSRAAVGEDLVAMTKCRLQARNFFTQDGPAGTKRMRRSTSAMPSNAISSISSVHDSMKQLNCLDALELESTATSGIRRPRIEANHALIEEIHEINTQLIETVVEISDDDVDPTAVAAAAEGGEGIVVKCSFSAIALSPNLKSQYASAQMSPIQPLRLLIPTNYPKSSPVLLDKFPVAVSKEYEYLSMKAKSKFSISLRTLSQPMSLSDMARTWDFCARAVVSEFAQQSGGGTFSSKYGTWESCLATTA</sequence>
<dbReference type="SUPFAM" id="SSF47040">
    <property type="entry name" value="Kix domain of CBP (creb binding protein)"/>
    <property type="match status" value="1"/>
</dbReference>
<dbReference type="Pfam" id="PF16987">
    <property type="entry name" value="KIX_2"/>
    <property type="match status" value="1"/>
</dbReference>
<feature type="region of interest" description="Disordered" evidence="3">
    <location>
        <begin position="859"/>
        <end position="924"/>
    </location>
</feature>
<feature type="region of interest" description="Disordered" evidence="3">
    <location>
        <begin position="430"/>
        <end position="506"/>
    </location>
</feature>
<feature type="compositionally biased region" description="Low complexity" evidence="3">
    <location>
        <begin position="117"/>
        <end position="130"/>
    </location>
</feature>
<evidence type="ECO:0000256" key="1">
    <source>
        <dbReference type="ARBA" id="ARBA00004123"/>
    </source>
</evidence>
<dbReference type="PANTHER" id="PTHR33137:SF4">
    <property type="entry name" value="MEDIATOR OF RNA POLYMERASE II TRANSCRIPTION SUBUNIT 15A-RELATED"/>
    <property type="match status" value="1"/>
</dbReference>
<feature type="compositionally biased region" description="Polar residues" evidence="3">
    <location>
        <begin position="706"/>
        <end position="716"/>
    </location>
</feature>
<evidence type="ECO:0000313" key="6">
    <source>
        <dbReference type="Proteomes" id="UP001161247"/>
    </source>
</evidence>
<feature type="compositionally biased region" description="Low complexity" evidence="3">
    <location>
        <begin position="717"/>
        <end position="730"/>
    </location>
</feature>
<feature type="region of interest" description="Disordered" evidence="3">
    <location>
        <begin position="575"/>
        <end position="606"/>
    </location>
</feature>
<keyword evidence="6" id="KW-1185">Reference proteome</keyword>
<feature type="compositionally biased region" description="Polar residues" evidence="3">
    <location>
        <begin position="910"/>
        <end position="924"/>
    </location>
</feature>
<feature type="region of interest" description="Disordered" evidence="3">
    <location>
        <begin position="696"/>
        <end position="732"/>
    </location>
</feature>
<dbReference type="Gene3D" id="1.10.246.20">
    <property type="entry name" value="Coactivator CBP, KIX domain"/>
    <property type="match status" value="1"/>
</dbReference>
<feature type="compositionally biased region" description="Pro residues" evidence="3">
    <location>
        <begin position="1016"/>
        <end position="1025"/>
    </location>
</feature>
<comment type="subcellular location">
    <subcellularLocation>
        <location evidence="1">Nucleus</location>
    </subcellularLocation>
</comment>
<feature type="compositionally biased region" description="Polar residues" evidence="3">
    <location>
        <begin position="588"/>
        <end position="602"/>
    </location>
</feature>
<protein>
    <submittedName>
        <fullName evidence="5">OLC1v1001087C1</fullName>
    </submittedName>
</protein>
<reference evidence="5" key="1">
    <citation type="submission" date="2023-03" db="EMBL/GenBank/DDBJ databases">
        <authorList>
            <person name="Julca I."/>
        </authorList>
    </citation>
    <scope>NUCLEOTIDE SEQUENCE</scope>
</reference>
<dbReference type="Proteomes" id="UP001161247">
    <property type="component" value="Chromosome 4"/>
</dbReference>
<feature type="compositionally biased region" description="Low complexity" evidence="3">
    <location>
        <begin position="519"/>
        <end position="542"/>
    </location>
</feature>
<dbReference type="FunFam" id="1.10.246.20:FF:000003">
    <property type="entry name" value="Mediator of RNA polymerase II transcription subunit 15a"/>
    <property type="match status" value="1"/>
</dbReference>
<gene>
    <name evidence="5" type="ORF">OLC1_LOCUS12064</name>
</gene>
<evidence type="ECO:0000313" key="5">
    <source>
        <dbReference type="EMBL" id="CAI9102766.1"/>
    </source>
</evidence>
<dbReference type="InterPro" id="IPR036546">
    <property type="entry name" value="MED15_KIX"/>
</dbReference>
<feature type="region of interest" description="Disordered" evidence="3">
    <location>
        <begin position="519"/>
        <end position="559"/>
    </location>
</feature>
<accession>A0AAV1D5M6</accession>
<feature type="region of interest" description="Disordered" evidence="3">
    <location>
        <begin position="752"/>
        <end position="772"/>
    </location>
</feature>
<organism evidence="5 6">
    <name type="scientific">Oldenlandia corymbosa var. corymbosa</name>
    <dbReference type="NCBI Taxonomy" id="529605"/>
    <lineage>
        <taxon>Eukaryota</taxon>
        <taxon>Viridiplantae</taxon>
        <taxon>Streptophyta</taxon>
        <taxon>Embryophyta</taxon>
        <taxon>Tracheophyta</taxon>
        <taxon>Spermatophyta</taxon>
        <taxon>Magnoliopsida</taxon>
        <taxon>eudicotyledons</taxon>
        <taxon>Gunneridae</taxon>
        <taxon>Pentapetalae</taxon>
        <taxon>asterids</taxon>
        <taxon>lamiids</taxon>
        <taxon>Gentianales</taxon>
        <taxon>Rubiaceae</taxon>
        <taxon>Rubioideae</taxon>
        <taxon>Spermacoceae</taxon>
        <taxon>Hedyotis-Oldenlandia complex</taxon>
        <taxon>Oldenlandia</taxon>
    </lineage>
</organism>
<feature type="compositionally biased region" description="Low complexity" evidence="3">
    <location>
        <begin position="378"/>
        <end position="396"/>
    </location>
</feature>
<evidence type="ECO:0000259" key="4">
    <source>
        <dbReference type="Pfam" id="PF16987"/>
    </source>
</evidence>
<feature type="region of interest" description="Disordered" evidence="3">
    <location>
        <begin position="953"/>
        <end position="990"/>
    </location>
</feature>
<evidence type="ECO:0000256" key="3">
    <source>
        <dbReference type="SAM" id="MobiDB-lite"/>
    </source>
</evidence>
<feature type="region of interest" description="Disordered" evidence="3">
    <location>
        <begin position="294"/>
        <end position="334"/>
    </location>
</feature>
<feature type="region of interest" description="Disordered" evidence="3">
    <location>
        <begin position="378"/>
        <end position="399"/>
    </location>
</feature>
<evidence type="ECO:0000256" key="2">
    <source>
        <dbReference type="ARBA" id="ARBA00023242"/>
    </source>
</evidence>
<feature type="region of interest" description="Disordered" evidence="3">
    <location>
        <begin position="116"/>
        <end position="141"/>
    </location>
</feature>
<name>A0AAV1D5M6_OLDCO</name>
<feature type="region of interest" description="Disordered" evidence="3">
    <location>
        <begin position="1"/>
        <end position="32"/>
    </location>
</feature>